<evidence type="ECO:0000259" key="1">
    <source>
        <dbReference type="Pfam" id="PF12705"/>
    </source>
</evidence>
<protein>
    <recommendedName>
        <fullName evidence="1">PD-(D/E)XK endonuclease-like domain-containing protein</fullName>
    </recommendedName>
</protein>
<dbReference type="InterPro" id="IPR038726">
    <property type="entry name" value="PDDEXK_AddAB-type"/>
</dbReference>
<organism evidence="2">
    <name type="scientific">uncultured marine group II/III euryarchaeote KM3_113_E08</name>
    <dbReference type="NCBI Taxonomy" id="1457853"/>
    <lineage>
        <taxon>Archaea</taxon>
        <taxon>Methanobacteriati</taxon>
        <taxon>Methanobacteriota</taxon>
        <taxon>environmental samples</taxon>
    </lineage>
</organism>
<accession>A0A075GD04</accession>
<proteinExistence type="predicted"/>
<dbReference type="AlphaFoldDB" id="A0A075GD04"/>
<evidence type="ECO:0000313" key="2">
    <source>
        <dbReference type="EMBL" id="AIE99577.1"/>
    </source>
</evidence>
<feature type="domain" description="PD-(D/E)XK endonuclease-like" evidence="1">
    <location>
        <begin position="233"/>
        <end position="372"/>
    </location>
</feature>
<name>A0A075GD04_9EURY</name>
<reference evidence="2" key="1">
    <citation type="journal article" date="2014" name="Genome Biol. Evol.">
        <title>Pangenome evidence for extensive interdomain horizontal transfer affecting lineage core and shell genes in uncultured planktonic thaumarchaeota and euryarchaeota.</title>
        <authorList>
            <person name="Deschamps P."/>
            <person name="Zivanovic Y."/>
            <person name="Moreira D."/>
            <person name="Rodriguez-Valera F."/>
            <person name="Lopez-Garcia P."/>
        </authorList>
    </citation>
    <scope>NUCLEOTIDE SEQUENCE</scope>
</reference>
<dbReference type="EMBL" id="KF900566">
    <property type="protein sequence ID" value="AIE99577.1"/>
    <property type="molecule type" value="Genomic_DNA"/>
</dbReference>
<sequence>MWYNRYILGLLGGSPPIFAMGHAVEGALNRVMRDSPVLVPHDSPSETFDSPLEEIDISGSGNVVVRPSTQINASWPGLNLPTLDVSEWPRERLQITTWAKARARIHFEREWAQAKNEWLEDPNRVGDWDVFEEKRKEEACQMVFAGIEFHLDEVEDCMKANGGPTFKDWRAGKNRPKWPAPDGFPYTHSIAHPCAESSGEITFVEAWEVARPWFCDPDAGLFALAAIHPEGWLQGEYDLVYRWTGSPRIHDVKASVGISDFSFGYPEQLATYAYLWWSTHDRKELVTELEIWYLGVPVRKKIHLPDEKSLLRLENRLKPLYKKLKMSEHNPENEYPGNPAPVRTFAPGGVLTDSPPLTGMARCESCEYQLVCSDSPHKEELLKGGPTKFSPTSEAQVNCTPIGDIDPFVTVRGTVREPNMVKQWPKFEKEYLEFFLDLGPSEWLAVVIRQDSPNIPFGFEHGATVRIRNGIIASGWKKSLGAHKRLDVSASGTIELAPTSSDEDVSFAKLIPEEYNVHARLYNFNHQEGKWAAKLIDETGSASFQVWGGDEKSRAVLEGYNPERGDEVVLVGAQAKDQYGQIVLQARVTKTFATRLRPKP</sequence>
<dbReference type="Pfam" id="PF12705">
    <property type="entry name" value="PDDEXK_1"/>
    <property type="match status" value="1"/>
</dbReference>